<proteinExistence type="predicted"/>
<dbReference type="OrthoDB" id="3896658at2759"/>
<comment type="caution">
    <text evidence="3">The sequence shown here is derived from an EMBL/GenBank/DDBJ whole genome shotgun (WGS) entry which is preliminary data.</text>
</comment>
<name>A0A139GWJ3_9PEZI</name>
<keyword evidence="1" id="KW-0175">Coiled coil</keyword>
<dbReference type="EMBL" id="LFZN01000278">
    <property type="protein sequence ID" value="KXS94563.1"/>
    <property type="molecule type" value="Genomic_DNA"/>
</dbReference>
<evidence type="ECO:0000313" key="4">
    <source>
        <dbReference type="Proteomes" id="UP000070133"/>
    </source>
</evidence>
<reference evidence="3 4" key="1">
    <citation type="submission" date="2015-07" db="EMBL/GenBank/DDBJ databases">
        <title>Comparative genomics of the Sigatoka disease complex on banana suggests a link between parallel evolutionary changes in Pseudocercospora fijiensis and Pseudocercospora eumusae and increased virulence on the banana host.</title>
        <authorList>
            <person name="Chang T.-C."/>
            <person name="Salvucci A."/>
            <person name="Crous P.W."/>
            <person name="Stergiopoulos I."/>
        </authorList>
    </citation>
    <scope>NUCLEOTIDE SEQUENCE [LARGE SCALE GENOMIC DNA]</scope>
    <source>
        <strain evidence="3 4">CBS 114824</strain>
    </source>
</reference>
<evidence type="ECO:0000256" key="2">
    <source>
        <dbReference type="SAM" id="MobiDB-lite"/>
    </source>
</evidence>
<evidence type="ECO:0000313" key="3">
    <source>
        <dbReference type="EMBL" id="KXS94563.1"/>
    </source>
</evidence>
<accession>A0A139GWJ3</accession>
<organism evidence="3 4">
    <name type="scientific">Pseudocercospora eumusae</name>
    <dbReference type="NCBI Taxonomy" id="321146"/>
    <lineage>
        <taxon>Eukaryota</taxon>
        <taxon>Fungi</taxon>
        <taxon>Dikarya</taxon>
        <taxon>Ascomycota</taxon>
        <taxon>Pezizomycotina</taxon>
        <taxon>Dothideomycetes</taxon>
        <taxon>Dothideomycetidae</taxon>
        <taxon>Mycosphaerellales</taxon>
        <taxon>Mycosphaerellaceae</taxon>
        <taxon>Pseudocercospora</taxon>
    </lineage>
</organism>
<gene>
    <name evidence="3" type="ORF">AC578_7513</name>
</gene>
<keyword evidence="4" id="KW-1185">Reference proteome</keyword>
<feature type="region of interest" description="Disordered" evidence="2">
    <location>
        <begin position="340"/>
        <end position="376"/>
    </location>
</feature>
<feature type="region of interest" description="Disordered" evidence="2">
    <location>
        <begin position="1"/>
        <end position="21"/>
    </location>
</feature>
<feature type="coiled-coil region" evidence="1">
    <location>
        <begin position="240"/>
        <end position="313"/>
    </location>
</feature>
<dbReference type="AlphaFoldDB" id="A0A139GWJ3"/>
<protein>
    <submittedName>
        <fullName evidence="3">Uncharacterized protein</fullName>
    </submittedName>
</protein>
<dbReference type="Proteomes" id="UP000070133">
    <property type="component" value="Unassembled WGS sequence"/>
</dbReference>
<sequence>MLQYQARSPDYSLETSKNDPPAKVPTWTEYFISYLPWTKRHNVPASAKEATISAQHHDIGQARKANLAHDITNDPVMVERPAWLEASRDLLRLQRALSTRQAECRLLKAQRSQAMQEEREALRFVDTSIQHLSSPAFIQSKLPEQVDDERSQLSEDWERFLNRRTKLSQLENELDSKQEHIARLETKLLSAVKALVFEISGDQAAVDSAAERDSVDDTSSVASEVVPEIARVFFQKSGELYALEQHLMDLERDYHDAELQRDLLRDQEREPTTPDEEFEARHVRDRLDLESQLAEMRAELDHLRRQCEEQSIDLDAYGAPADDGSLDAVSDDDLDETTLAAQFPGKPARSPHDIEGISKVDSWLGNADESVPDDCA</sequence>
<evidence type="ECO:0000256" key="1">
    <source>
        <dbReference type="SAM" id="Coils"/>
    </source>
</evidence>